<dbReference type="EMBL" id="JAUSUL010000008">
    <property type="protein sequence ID" value="MDQ0317783.1"/>
    <property type="molecule type" value="Genomic_DNA"/>
</dbReference>
<dbReference type="AlphaFoldDB" id="A0AAE3VTB5"/>
<accession>A0AAE3VTB5</accession>
<dbReference type="InterPro" id="IPR001387">
    <property type="entry name" value="Cro/C1-type_HTH"/>
</dbReference>
<organism evidence="1 2">
    <name type="scientific">Amorphus orientalis</name>
    <dbReference type="NCBI Taxonomy" id="649198"/>
    <lineage>
        <taxon>Bacteria</taxon>
        <taxon>Pseudomonadati</taxon>
        <taxon>Pseudomonadota</taxon>
        <taxon>Alphaproteobacteria</taxon>
        <taxon>Hyphomicrobiales</taxon>
        <taxon>Amorphaceae</taxon>
        <taxon>Amorphus</taxon>
    </lineage>
</organism>
<comment type="caution">
    <text evidence="1">The sequence shown here is derived from an EMBL/GenBank/DDBJ whole genome shotgun (WGS) entry which is preliminary data.</text>
</comment>
<protein>
    <submittedName>
        <fullName evidence="1">Uncharacterized protein</fullName>
    </submittedName>
</protein>
<name>A0AAE3VTB5_9HYPH</name>
<dbReference type="RefSeq" id="WP_306887709.1">
    <property type="nucleotide sequence ID" value="NZ_JAUSUL010000008.1"/>
</dbReference>
<dbReference type="CDD" id="cd00093">
    <property type="entry name" value="HTH_XRE"/>
    <property type="match status" value="1"/>
</dbReference>
<proteinExistence type="predicted"/>
<dbReference type="Proteomes" id="UP001229244">
    <property type="component" value="Unassembled WGS sequence"/>
</dbReference>
<gene>
    <name evidence="1" type="ORF">J2S73_004270</name>
</gene>
<evidence type="ECO:0000313" key="2">
    <source>
        <dbReference type="Proteomes" id="UP001229244"/>
    </source>
</evidence>
<keyword evidence="2" id="KW-1185">Reference proteome</keyword>
<sequence>MSQEVPENTAPAHPEFAKRFKTACDNYSQCPPMQKGRLVWIRDNLESRFNISVKGEAVRKWHSGIAIPRPKTLSALAKLLHVDDGWLAFGLESEVPSAERKSRLLSDDGAANIVVGFIQMSGGYCAFPEDGDPDWIDFYAILRAKQRKIMVCPYRDGEGDSGHFEVPNEHRNGIALGVFRTGPTSIDLFVLPSEWIEEFGEPRGPFITAPVKHSGKKCLMGGKVLMPIQNVVDELVGSLDRLG</sequence>
<reference evidence="1" key="1">
    <citation type="submission" date="2023-07" db="EMBL/GenBank/DDBJ databases">
        <title>Genomic Encyclopedia of Type Strains, Phase IV (KMG-IV): sequencing the most valuable type-strain genomes for metagenomic binning, comparative biology and taxonomic classification.</title>
        <authorList>
            <person name="Goeker M."/>
        </authorList>
    </citation>
    <scope>NUCLEOTIDE SEQUENCE</scope>
    <source>
        <strain evidence="1">DSM 21202</strain>
    </source>
</reference>
<evidence type="ECO:0000313" key="1">
    <source>
        <dbReference type="EMBL" id="MDQ0317783.1"/>
    </source>
</evidence>